<dbReference type="VEuPathDB" id="FungiDB:DEHA2D05808g"/>
<keyword evidence="2" id="KW-0813">Transport</keyword>
<feature type="transmembrane region" description="Helical" evidence="7">
    <location>
        <begin position="544"/>
        <end position="564"/>
    </location>
</feature>
<keyword evidence="4 7" id="KW-1133">Transmembrane helix</keyword>
<dbReference type="AlphaFoldDB" id="Q6BSV1"/>
<feature type="transmembrane region" description="Helical" evidence="7">
    <location>
        <begin position="136"/>
        <end position="157"/>
    </location>
</feature>
<dbReference type="InterPro" id="IPR036259">
    <property type="entry name" value="MFS_trans_sf"/>
</dbReference>
<dbReference type="GeneID" id="2901428"/>
<dbReference type="PANTHER" id="PTHR23502:SF31">
    <property type="entry name" value="POLYAMINE TRANSPORTER 1"/>
    <property type="match status" value="1"/>
</dbReference>
<evidence type="ECO:0000256" key="1">
    <source>
        <dbReference type="ARBA" id="ARBA00004141"/>
    </source>
</evidence>
<dbReference type="OMA" id="AQNWPLR"/>
<dbReference type="FunCoup" id="Q6BSV1">
    <property type="interactions" value="101"/>
</dbReference>
<accession>Q6BSV1</accession>
<feature type="transmembrane region" description="Helical" evidence="7">
    <location>
        <begin position="408"/>
        <end position="428"/>
    </location>
</feature>
<feature type="transmembrane region" description="Helical" evidence="7">
    <location>
        <begin position="169"/>
        <end position="191"/>
    </location>
</feature>
<dbReference type="InParanoid" id="Q6BSV1"/>
<feature type="domain" description="Major facilitator superfamily (MFS) profile" evidence="8">
    <location>
        <begin position="138"/>
        <end position="580"/>
    </location>
</feature>
<proteinExistence type="predicted"/>
<sequence>MSATPEVNNKENNNSSRSSSLFNAPTNRTERNEAENEEPKAFVGDLEMGESKGVPDGGDELTRYESNPAAARTLSHRMAEGKSLLNKANKTNESLPKIGGGREFPPYLGDRSPFMVTFDGPKDPIHPHNWSSKRKIVCSVVVGFTALAVTIGSAIFSTVSNDIMEKFNVGSTVATLGTSLFVFGFASGPIIWGPMSELYGRKIVLIPSCFGFVCFSFAVASANDLQTIMICRFFAGFIGAAPLVAVPAAIADMFGAAVRGQAMAIFGIILFGGPELATIFCGFTVKNDALGWRWTSYFSALIGCLALIGVTFYFDETHHPLILVKQAETLRRRTGNWAVQAPHEEFTLSLKEICQNNISRPLVMLFTEPILLLISIYTAFIYGLLYLLLTAIPLIFMGNYHFVQGVGQLPYLAVVIGLVIGGAFCIFFEKRFHRIMVQNDGKPIAEERLPPMMVGSFFFSGGLFWLGWAGDFPEKVHWIVPTIGCSFVGFGLITIFLPCINYIIDCYLYFAASALAGNTFMRSSFGGAFPLFARQMFLNMEIKWASTLLGCFAAILIPVPFLFYKYGQSLRTRSKYAVVL</sequence>
<feature type="transmembrane region" description="Helical" evidence="7">
    <location>
        <begin position="507"/>
        <end position="532"/>
    </location>
</feature>
<dbReference type="SUPFAM" id="SSF103473">
    <property type="entry name" value="MFS general substrate transporter"/>
    <property type="match status" value="1"/>
</dbReference>
<dbReference type="GO" id="GO:0005886">
    <property type="term" value="C:plasma membrane"/>
    <property type="evidence" value="ECO:0007669"/>
    <property type="project" value="TreeGrafter"/>
</dbReference>
<evidence type="ECO:0000313" key="10">
    <source>
        <dbReference type="Proteomes" id="UP000000599"/>
    </source>
</evidence>
<feature type="compositionally biased region" description="Low complexity" evidence="6">
    <location>
        <begin position="10"/>
        <end position="20"/>
    </location>
</feature>
<evidence type="ECO:0000256" key="4">
    <source>
        <dbReference type="ARBA" id="ARBA00022989"/>
    </source>
</evidence>
<evidence type="ECO:0000256" key="5">
    <source>
        <dbReference type="ARBA" id="ARBA00023136"/>
    </source>
</evidence>
<keyword evidence="10" id="KW-1185">Reference proteome</keyword>
<dbReference type="CDD" id="cd17323">
    <property type="entry name" value="MFS_Tpo1_MDR_like"/>
    <property type="match status" value="1"/>
</dbReference>
<keyword evidence="5 7" id="KW-0472">Membrane</keyword>
<reference evidence="9 10" key="1">
    <citation type="journal article" date="2004" name="Nature">
        <title>Genome evolution in yeasts.</title>
        <authorList>
            <consortium name="Genolevures"/>
            <person name="Dujon B."/>
            <person name="Sherman D."/>
            <person name="Fischer G."/>
            <person name="Durrens P."/>
            <person name="Casaregola S."/>
            <person name="Lafontaine I."/>
            <person name="de Montigny J."/>
            <person name="Marck C."/>
            <person name="Neuveglise C."/>
            <person name="Talla E."/>
            <person name="Goffard N."/>
            <person name="Frangeul L."/>
            <person name="Aigle M."/>
            <person name="Anthouard V."/>
            <person name="Babour A."/>
            <person name="Barbe V."/>
            <person name="Barnay S."/>
            <person name="Blanchin S."/>
            <person name="Beckerich J.M."/>
            <person name="Beyne E."/>
            <person name="Bleykasten C."/>
            <person name="Boisrame A."/>
            <person name="Boyer J."/>
            <person name="Cattolico L."/>
            <person name="Confanioleri F."/>
            <person name="de Daruvar A."/>
            <person name="Despons L."/>
            <person name="Fabre E."/>
            <person name="Fairhead C."/>
            <person name="Ferry-Dumazet H."/>
            <person name="Groppi A."/>
            <person name="Hantraye F."/>
            <person name="Hennequin C."/>
            <person name="Jauniaux N."/>
            <person name="Joyet P."/>
            <person name="Kachouri R."/>
            <person name="Kerrest A."/>
            <person name="Koszul R."/>
            <person name="Lemaire M."/>
            <person name="Lesur I."/>
            <person name="Ma L."/>
            <person name="Muller H."/>
            <person name="Nicaud J.M."/>
            <person name="Nikolski M."/>
            <person name="Oztas S."/>
            <person name="Ozier-Kalogeropoulos O."/>
            <person name="Pellenz S."/>
            <person name="Potier S."/>
            <person name="Richard G.F."/>
            <person name="Straub M.L."/>
            <person name="Suleau A."/>
            <person name="Swennene D."/>
            <person name="Tekaia F."/>
            <person name="Wesolowski-Louvel M."/>
            <person name="Westhof E."/>
            <person name="Wirth B."/>
            <person name="Zeniou-Meyer M."/>
            <person name="Zivanovic I."/>
            <person name="Bolotin-Fukuhara M."/>
            <person name="Thierry A."/>
            <person name="Bouchier C."/>
            <person name="Caudron B."/>
            <person name="Scarpelli C."/>
            <person name="Gaillardin C."/>
            <person name="Weissenbach J."/>
            <person name="Wincker P."/>
            <person name="Souciet J.L."/>
        </authorList>
    </citation>
    <scope>NUCLEOTIDE SEQUENCE [LARGE SCALE GENOMIC DNA]</scope>
    <source>
        <strain evidence="10">ATCC 36239 / CBS 767 / BCRC 21394 / JCM 1990 / NBRC 0083 / IGC 2968</strain>
    </source>
</reference>
<feature type="transmembrane region" description="Helical" evidence="7">
    <location>
        <begin position="449"/>
        <end position="470"/>
    </location>
</feature>
<dbReference type="PANTHER" id="PTHR23502">
    <property type="entry name" value="MAJOR FACILITATOR SUPERFAMILY"/>
    <property type="match status" value="1"/>
</dbReference>
<dbReference type="InterPro" id="IPR011701">
    <property type="entry name" value="MFS"/>
</dbReference>
<dbReference type="Gene3D" id="1.20.1250.20">
    <property type="entry name" value="MFS general substrate transporter like domains"/>
    <property type="match status" value="1"/>
</dbReference>
<evidence type="ECO:0000256" key="3">
    <source>
        <dbReference type="ARBA" id="ARBA00022692"/>
    </source>
</evidence>
<dbReference type="GO" id="GO:0022857">
    <property type="term" value="F:transmembrane transporter activity"/>
    <property type="evidence" value="ECO:0007669"/>
    <property type="project" value="InterPro"/>
</dbReference>
<dbReference type="RefSeq" id="XP_458719.2">
    <property type="nucleotide sequence ID" value="XM_458719.1"/>
</dbReference>
<evidence type="ECO:0000256" key="7">
    <source>
        <dbReference type="SAM" id="Phobius"/>
    </source>
</evidence>
<keyword evidence="3 7" id="KW-0812">Transmembrane</keyword>
<dbReference type="KEGG" id="dha:DEHA2D05808g"/>
<feature type="transmembrane region" description="Helical" evidence="7">
    <location>
        <begin position="297"/>
        <end position="314"/>
    </location>
</feature>
<dbReference type="eggNOG" id="KOG0255">
    <property type="taxonomic scope" value="Eukaryota"/>
</dbReference>
<feature type="compositionally biased region" description="Basic and acidic residues" evidence="6">
    <location>
        <begin position="28"/>
        <end position="40"/>
    </location>
</feature>
<name>Q6BSV1_DEBHA</name>
<evidence type="ECO:0000259" key="8">
    <source>
        <dbReference type="PROSITE" id="PS50850"/>
    </source>
</evidence>
<evidence type="ECO:0000256" key="6">
    <source>
        <dbReference type="SAM" id="MobiDB-lite"/>
    </source>
</evidence>
<feature type="transmembrane region" description="Helical" evidence="7">
    <location>
        <begin position="203"/>
        <end position="221"/>
    </location>
</feature>
<dbReference type="Pfam" id="PF07690">
    <property type="entry name" value="MFS_1"/>
    <property type="match status" value="1"/>
</dbReference>
<dbReference type="FunFam" id="1.20.1250.20:FF:000011">
    <property type="entry name" value="MFS multidrug transporter, putative"/>
    <property type="match status" value="1"/>
</dbReference>
<gene>
    <name evidence="9" type="ordered locus">DEHA2D05808g</name>
</gene>
<evidence type="ECO:0000256" key="2">
    <source>
        <dbReference type="ARBA" id="ARBA00022448"/>
    </source>
</evidence>
<organism evidence="9 10">
    <name type="scientific">Debaryomyces hansenii (strain ATCC 36239 / CBS 767 / BCRC 21394 / JCM 1990 / NBRC 0083 / IGC 2968)</name>
    <name type="common">Yeast</name>
    <name type="synonym">Torulaspora hansenii</name>
    <dbReference type="NCBI Taxonomy" id="284592"/>
    <lineage>
        <taxon>Eukaryota</taxon>
        <taxon>Fungi</taxon>
        <taxon>Dikarya</taxon>
        <taxon>Ascomycota</taxon>
        <taxon>Saccharomycotina</taxon>
        <taxon>Pichiomycetes</taxon>
        <taxon>Debaryomycetaceae</taxon>
        <taxon>Debaryomyces</taxon>
    </lineage>
</organism>
<dbReference type="HOGENOM" id="CLU_008455_11_4_1"/>
<comment type="subcellular location">
    <subcellularLocation>
        <location evidence="1">Membrane</location>
        <topology evidence="1">Multi-pass membrane protein</topology>
    </subcellularLocation>
</comment>
<feature type="transmembrane region" description="Helical" evidence="7">
    <location>
        <begin position="370"/>
        <end position="396"/>
    </location>
</feature>
<feature type="transmembrane region" description="Helical" evidence="7">
    <location>
        <begin position="227"/>
        <end position="250"/>
    </location>
</feature>
<feature type="transmembrane region" description="Helical" evidence="7">
    <location>
        <begin position="476"/>
        <end position="500"/>
    </location>
</feature>
<dbReference type="EMBL" id="CR382136">
    <property type="protein sequence ID" value="CAG86861.2"/>
    <property type="molecule type" value="Genomic_DNA"/>
</dbReference>
<dbReference type="Proteomes" id="UP000000599">
    <property type="component" value="Chromosome D"/>
</dbReference>
<dbReference type="OrthoDB" id="9986881at2759"/>
<protein>
    <submittedName>
        <fullName evidence="9">DEHA2D05808p</fullName>
    </submittedName>
</protein>
<dbReference type="PROSITE" id="PS50850">
    <property type="entry name" value="MFS"/>
    <property type="match status" value="1"/>
</dbReference>
<feature type="transmembrane region" description="Helical" evidence="7">
    <location>
        <begin position="262"/>
        <end position="285"/>
    </location>
</feature>
<dbReference type="InterPro" id="IPR020846">
    <property type="entry name" value="MFS_dom"/>
</dbReference>
<feature type="region of interest" description="Disordered" evidence="6">
    <location>
        <begin position="1"/>
        <end position="61"/>
    </location>
</feature>
<evidence type="ECO:0000313" key="9">
    <source>
        <dbReference type="EMBL" id="CAG86861.2"/>
    </source>
</evidence>